<feature type="region of interest" description="Disordered" evidence="1">
    <location>
        <begin position="242"/>
        <end position="281"/>
    </location>
</feature>
<keyword evidence="2" id="KW-1133">Transmembrane helix</keyword>
<gene>
    <name evidence="3" type="ORF">ACFPIJ_28780</name>
</gene>
<dbReference type="Proteomes" id="UP001595912">
    <property type="component" value="Unassembled WGS sequence"/>
</dbReference>
<evidence type="ECO:0008006" key="5">
    <source>
        <dbReference type="Google" id="ProtNLM"/>
    </source>
</evidence>
<dbReference type="Gene3D" id="2.50.20.20">
    <property type="match status" value="1"/>
</dbReference>
<sequence>MNETEVRALLVRGTEDRPPGLNLMAAVPTAPPRGSLVVPLAVAAAVAVAVSMIALALPLGPPSAQAQVAAAVETTSQQSYRIHGTSGDRAFEGAFDPVRRVGVITTVGEGAETRFIGDLMYVRAQGATTWEVSPRMEVATAPMTVAVVKLMVLDPAQTLQRLRSATDVREDGTASGDDWTGKRFTFTLTDKDEPKADALRTITGALDVDDQGRVRRLQLNFSDTGTVNIINFGDFGVPVTVTAPPAGDVTQPPAGKQDGGKPSKGPDDGTSTARTGKPGSK</sequence>
<reference evidence="4" key="1">
    <citation type="journal article" date="2019" name="Int. J. Syst. Evol. Microbiol.">
        <title>The Global Catalogue of Microorganisms (GCM) 10K type strain sequencing project: providing services to taxonomists for standard genome sequencing and annotation.</title>
        <authorList>
            <consortium name="The Broad Institute Genomics Platform"/>
            <consortium name="The Broad Institute Genome Sequencing Center for Infectious Disease"/>
            <person name="Wu L."/>
            <person name="Ma J."/>
        </authorList>
    </citation>
    <scope>NUCLEOTIDE SEQUENCE [LARGE SCALE GENOMIC DNA]</scope>
    <source>
        <strain evidence="4">CGMCC 4.7152</strain>
    </source>
</reference>
<proteinExistence type="predicted"/>
<dbReference type="EMBL" id="JBHSIU010000039">
    <property type="protein sequence ID" value="MFC5001821.1"/>
    <property type="molecule type" value="Genomic_DNA"/>
</dbReference>
<accession>A0ABV9W290</accession>
<evidence type="ECO:0000313" key="4">
    <source>
        <dbReference type="Proteomes" id="UP001595912"/>
    </source>
</evidence>
<evidence type="ECO:0000256" key="2">
    <source>
        <dbReference type="SAM" id="Phobius"/>
    </source>
</evidence>
<feature type="transmembrane region" description="Helical" evidence="2">
    <location>
        <begin position="36"/>
        <end position="57"/>
    </location>
</feature>
<dbReference type="RefSeq" id="WP_380119316.1">
    <property type="nucleotide sequence ID" value="NZ_JBHSIU010000039.1"/>
</dbReference>
<protein>
    <recommendedName>
        <fullName evidence="5">Outer membrane lipoprotein carrier protein LolA</fullName>
    </recommendedName>
</protein>
<keyword evidence="2" id="KW-0472">Membrane</keyword>
<comment type="caution">
    <text evidence="3">The sequence shown here is derived from an EMBL/GenBank/DDBJ whole genome shotgun (WGS) entry which is preliminary data.</text>
</comment>
<name>A0ABV9W290_9ACTN</name>
<keyword evidence="4" id="KW-1185">Reference proteome</keyword>
<organism evidence="3 4">
    <name type="scientific">Dactylosporangium cerinum</name>
    <dbReference type="NCBI Taxonomy" id="1434730"/>
    <lineage>
        <taxon>Bacteria</taxon>
        <taxon>Bacillati</taxon>
        <taxon>Actinomycetota</taxon>
        <taxon>Actinomycetes</taxon>
        <taxon>Micromonosporales</taxon>
        <taxon>Micromonosporaceae</taxon>
        <taxon>Dactylosporangium</taxon>
    </lineage>
</organism>
<keyword evidence="2" id="KW-0812">Transmembrane</keyword>
<evidence type="ECO:0000256" key="1">
    <source>
        <dbReference type="SAM" id="MobiDB-lite"/>
    </source>
</evidence>
<feature type="compositionally biased region" description="Basic and acidic residues" evidence="1">
    <location>
        <begin position="258"/>
        <end position="267"/>
    </location>
</feature>
<evidence type="ECO:0000313" key="3">
    <source>
        <dbReference type="EMBL" id="MFC5001821.1"/>
    </source>
</evidence>